<reference evidence="2" key="2">
    <citation type="submission" date="2025-08" db="UniProtKB">
        <authorList>
            <consortium name="RefSeq"/>
        </authorList>
    </citation>
    <scope>IDENTIFICATION</scope>
    <source>
        <strain evidence="2">S238N-H82</strain>
        <tissue evidence="2">Testes</tissue>
    </source>
</reference>
<name>A0A9J7HJW9_BRAFL</name>
<dbReference type="KEGG" id="bfo:118404474"/>
<dbReference type="Proteomes" id="UP000001554">
    <property type="component" value="Chromosome 17"/>
</dbReference>
<sequence>MLKHPLPNPCLSLPPPPCLSLPPPPCLSLPPPPCLALPNPCLSPHLYGICQQPLIPRHPHSFLKVLVQLSPCPWTPPPPACPCPCPPCPHPPACPCPCLYPICTGSVSSPSSLVTHTAS</sequence>
<organism evidence="1 2">
    <name type="scientific">Branchiostoma floridae</name>
    <name type="common">Florida lancelet</name>
    <name type="synonym">Amphioxus</name>
    <dbReference type="NCBI Taxonomy" id="7739"/>
    <lineage>
        <taxon>Eukaryota</taxon>
        <taxon>Metazoa</taxon>
        <taxon>Chordata</taxon>
        <taxon>Cephalochordata</taxon>
        <taxon>Leptocardii</taxon>
        <taxon>Amphioxiformes</taxon>
        <taxon>Branchiostomatidae</taxon>
        <taxon>Branchiostoma</taxon>
    </lineage>
</organism>
<evidence type="ECO:0000313" key="2">
    <source>
        <dbReference type="RefSeq" id="XP_035659442.1"/>
    </source>
</evidence>
<dbReference type="AlphaFoldDB" id="A0A9J7HJW9"/>
<accession>A0A9J7HJW9</accession>
<protein>
    <submittedName>
        <fullName evidence="2">Leucine-rich repeat extensin-like protein 3</fullName>
    </submittedName>
</protein>
<keyword evidence="1" id="KW-1185">Reference proteome</keyword>
<dbReference type="RefSeq" id="XP_035659442.1">
    <property type="nucleotide sequence ID" value="XM_035803549.1"/>
</dbReference>
<proteinExistence type="predicted"/>
<gene>
    <name evidence="2" type="primary">LOC118404474</name>
</gene>
<evidence type="ECO:0000313" key="1">
    <source>
        <dbReference type="Proteomes" id="UP000001554"/>
    </source>
</evidence>
<dbReference type="GeneID" id="118404474"/>
<reference evidence="1" key="1">
    <citation type="journal article" date="2020" name="Nat. Ecol. Evol.">
        <title>Deeply conserved synteny resolves early events in vertebrate evolution.</title>
        <authorList>
            <person name="Simakov O."/>
            <person name="Marletaz F."/>
            <person name="Yue J.X."/>
            <person name="O'Connell B."/>
            <person name="Jenkins J."/>
            <person name="Brandt A."/>
            <person name="Calef R."/>
            <person name="Tung C.H."/>
            <person name="Huang T.K."/>
            <person name="Schmutz J."/>
            <person name="Satoh N."/>
            <person name="Yu J.K."/>
            <person name="Putnam N.H."/>
            <person name="Green R.E."/>
            <person name="Rokhsar D.S."/>
        </authorList>
    </citation>
    <scope>NUCLEOTIDE SEQUENCE [LARGE SCALE GENOMIC DNA]</scope>
    <source>
        <strain evidence="1">S238N-H82</strain>
    </source>
</reference>